<protein>
    <recommendedName>
        <fullName evidence="3">Retrotransposon Copia-like N-terminal domain-containing protein</fullName>
    </recommendedName>
</protein>
<gene>
    <name evidence="1" type="ORF">SHERM_14277</name>
</gene>
<dbReference type="EMBL" id="CACSLK010012206">
    <property type="protein sequence ID" value="CAA0813941.1"/>
    <property type="molecule type" value="Genomic_DNA"/>
</dbReference>
<organism evidence="1 2">
    <name type="scientific">Striga hermonthica</name>
    <name type="common">Purple witchweed</name>
    <name type="synonym">Buchnera hermonthica</name>
    <dbReference type="NCBI Taxonomy" id="68872"/>
    <lineage>
        <taxon>Eukaryota</taxon>
        <taxon>Viridiplantae</taxon>
        <taxon>Streptophyta</taxon>
        <taxon>Embryophyta</taxon>
        <taxon>Tracheophyta</taxon>
        <taxon>Spermatophyta</taxon>
        <taxon>Magnoliopsida</taxon>
        <taxon>eudicotyledons</taxon>
        <taxon>Gunneridae</taxon>
        <taxon>Pentapetalae</taxon>
        <taxon>asterids</taxon>
        <taxon>lamiids</taxon>
        <taxon>Lamiales</taxon>
        <taxon>Orobanchaceae</taxon>
        <taxon>Buchnereae</taxon>
        <taxon>Striga</taxon>
    </lineage>
</organism>
<proteinExistence type="predicted"/>
<evidence type="ECO:0008006" key="3">
    <source>
        <dbReference type="Google" id="ProtNLM"/>
    </source>
</evidence>
<dbReference type="Proteomes" id="UP001153555">
    <property type="component" value="Unassembled WGS sequence"/>
</dbReference>
<dbReference type="PANTHER" id="PTHR34222">
    <property type="entry name" value="GAG_PRE-INTEGRS DOMAIN-CONTAINING PROTEIN"/>
    <property type="match status" value="1"/>
</dbReference>
<accession>A0A9N7MVE6</accession>
<dbReference type="OrthoDB" id="1909691at2759"/>
<evidence type="ECO:0000313" key="1">
    <source>
        <dbReference type="EMBL" id="CAA0813941.1"/>
    </source>
</evidence>
<sequence>MEFILEGRGRIHHITGDPSPPKKGEQKYKQWREADLIVMSWLLQTMETRLMTRLSKHQTAKAIWDSLAITYGTTIDPAEAIVPVSGLDGTLDGVRRDILKKTPLPSAEAAFSIVRLETSRLHSRQSDPSQGLEITQVGAGFGAKGQRKPTTKEKLDRSKLVCTHCGMRKHTKEECFKLVGYPEWWGEGHRTSGKGGVAVGVAAKEKSGQTPLDSSTANTQGTTTVGGFGGMVTGGQYRISGRRRLLGVALNDMDCIVWKIFEKLVPYYSLMDPLIGDFGFGIGG</sequence>
<dbReference type="Pfam" id="PF14223">
    <property type="entry name" value="Retrotran_gag_2"/>
    <property type="match status" value="1"/>
</dbReference>
<comment type="caution">
    <text evidence="1">The sequence shown here is derived from an EMBL/GenBank/DDBJ whole genome shotgun (WGS) entry which is preliminary data.</text>
</comment>
<dbReference type="PANTHER" id="PTHR34222:SF43">
    <property type="entry name" value="RETROTRANSPOSON GAG DOMAIN-CONTAINING PROTEIN"/>
    <property type="match status" value="1"/>
</dbReference>
<name>A0A9N7MVE6_STRHE</name>
<evidence type="ECO:0000313" key="2">
    <source>
        <dbReference type="Proteomes" id="UP001153555"/>
    </source>
</evidence>
<keyword evidence="2" id="KW-1185">Reference proteome</keyword>
<reference evidence="1" key="1">
    <citation type="submission" date="2019-12" db="EMBL/GenBank/DDBJ databases">
        <authorList>
            <person name="Scholes J."/>
        </authorList>
    </citation>
    <scope>NUCLEOTIDE SEQUENCE</scope>
</reference>
<dbReference type="AlphaFoldDB" id="A0A9N7MVE6"/>